<dbReference type="SUPFAM" id="SSF46785">
    <property type="entry name" value="Winged helix' DNA-binding domain"/>
    <property type="match status" value="1"/>
</dbReference>
<evidence type="ECO:0000259" key="7">
    <source>
        <dbReference type="Pfam" id="PF08784"/>
    </source>
</evidence>
<evidence type="ECO:0000256" key="6">
    <source>
        <dbReference type="SAM" id="MobiDB-lite"/>
    </source>
</evidence>
<evidence type="ECO:0000256" key="2">
    <source>
        <dbReference type="ARBA" id="ARBA00007815"/>
    </source>
</evidence>
<sequence>MDYGYTTSYSAQGGAGGGGFMPGSQADSPSGKKQYGKDTLRPVTIKQLIDAQHPNPDAEFFEIDGTEASQITFVGQIRNISKQVTNITYRLDDGTGTFEVKMWIDTDSANDENDVPAQKGLVENAYARVFGKLKTFGKRHVVAHAIKPVTDMNEINYHLLEATYVHLYFQRGPLGQKAEGGANGQQDGGYAATGGASTGGGKLPASASSGARRVYECIANTPQTNEGLHMQDIAGRTGMDTNDVLKAGDELQGIGVIYTTVDDHTWALLDV</sequence>
<dbReference type="PIRSF" id="PIRSF036949">
    <property type="entry name" value="RPA32"/>
    <property type="match status" value="1"/>
</dbReference>
<dbReference type="Pfam" id="PF08784">
    <property type="entry name" value="RPA_C"/>
    <property type="match status" value="1"/>
</dbReference>
<dbReference type="InterPro" id="IPR012340">
    <property type="entry name" value="NA-bd_OB-fold"/>
</dbReference>
<gene>
    <name evidence="8" type="ORF">AAFC00_007086</name>
</gene>
<comment type="subcellular location">
    <subcellularLocation>
        <location evidence="1">Nucleus</location>
    </subcellularLocation>
</comment>
<comment type="caution">
    <text evidence="8">The sequence shown here is derived from an EMBL/GenBank/DDBJ whole genome shotgun (WGS) entry which is preliminary data.</text>
</comment>
<evidence type="ECO:0000256" key="4">
    <source>
        <dbReference type="ARBA" id="ARBA00023125"/>
    </source>
</evidence>
<protein>
    <recommendedName>
        <fullName evidence="7">Replication protein A C-terminal domain-containing protein</fullName>
    </recommendedName>
</protein>
<dbReference type="Proteomes" id="UP001562354">
    <property type="component" value="Unassembled WGS sequence"/>
</dbReference>
<proteinExistence type="inferred from homology"/>
<dbReference type="CDD" id="cd04478">
    <property type="entry name" value="RPA2_DBD_D"/>
    <property type="match status" value="1"/>
</dbReference>
<dbReference type="InterPro" id="IPR040260">
    <property type="entry name" value="RFA2-like"/>
</dbReference>
<comment type="similarity">
    <text evidence="2">Belongs to the replication factor A protein 2 family.</text>
</comment>
<dbReference type="InterPro" id="IPR014892">
    <property type="entry name" value="RPA_C"/>
</dbReference>
<dbReference type="InterPro" id="IPR036390">
    <property type="entry name" value="WH_DNA-bd_sf"/>
</dbReference>
<dbReference type="EMBL" id="JBFMKM010000010">
    <property type="protein sequence ID" value="KAL1303743.1"/>
    <property type="molecule type" value="Genomic_DNA"/>
</dbReference>
<dbReference type="Gene3D" id="1.10.10.10">
    <property type="entry name" value="Winged helix-like DNA-binding domain superfamily/Winged helix DNA-binding domain"/>
    <property type="match status" value="1"/>
</dbReference>
<evidence type="ECO:0000313" key="8">
    <source>
        <dbReference type="EMBL" id="KAL1303743.1"/>
    </source>
</evidence>
<feature type="region of interest" description="Disordered" evidence="6">
    <location>
        <begin position="14"/>
        <end position="36"/>
    </location>
</feature>
<keyword evidence="4" id="KW-0238">DNA-binding</keyword>
<dbReference type="InterPro" id="IPR014646">
    <property type="entry name" value="Rfa2/RPA32"/>
</dbReference>
<feature type="region of interest" description="Disordered" evidence="6">
    <location>
        <begin position="178"/>
        <end position="205"/>
    </location>
</feature>
<dbReference type="RefSeq" id="XP_069200018.1">
    <property type="nucleotide sequence ID" value="XM_069347145.1"/>
</dbReference>
<reference evidence="8 9" key="1">
    <citation type="submission" date="2024-07" db="EMBL/GenBank/DDBJ databases">
        <title>Draft sequence of the Neodothiora populina.</title>
        <authorList>
            <person name="Drown D.D."/>
            <person name="Schuette U.S."/>
            <person name="Buechlein A.B."/>
            <person name="Rusch D.R."/>
            <person name="Winton L.W."/>
            <person name="Adams G.A."/>
        </authorList>
    </citation>
    <scope>NUCLEOTIDE SEQUENCE [LARGE SCALE GENOMIC DNA]</scope>
    <source>
        <strain evidence="8 9">CPC 39397</strain>
    </source>
</reference>
<keyword evidence="5" id="KW-0539">Nucleus</keyword>
<dbReference type="PANTHER" id="PTHR13989:SF16">
    <property type="entry name" value="REPLICATION PROTEIN A2"/>
    <property type="match status" value="1"/>
</dbReference>
<dbReference type="PANTHER" id="PTHR13989">
    <property type="entry name" value="REPLICATION PROTEIN A-RELATED"/>
    <property type="match status" value="1"/>
</dbReference>
<keyword evidence="3" id="KW-0235">DNA replication</keyword>
<feature type="domain" description="Replication protein A C-terminal" evidence="7">
    <location>
        <begin position="166"/>
        <end position="264"/>
    </location>
</feature>
<organism evidence="8 9">
    <name type="scientific">Neodothiora populina</name>
    <dbReference type="NCBI Taxonomy" id="2781224"/>
    <lineage>
        <taxon>Eukaryota</taxon>
        <taxon>Fungi</taxon>
        <taxon>Dikarya</taxon>
        <taxon>Ascomycota</taxon>
        <taxon>Pezizomycotina</taxon>
        <taxon>Dothideomycetes</taxon>
        <taxon>Dothideomycetidae</taxon>
        <taxon>Dothideales</taxon>
        <taxon>Dothioraceae</taxon>
        <taxon>Neodothiora</taxon>
    </lineage>
</organism>
<dbReference type="GeneID" id="95980785"/>
<evidence type="ECO:0000313" key="9">
    <source>
        <dbReference type="Proteomes" id="UP001562354"/>
    </source>
</evidence>
<dbReference type="SUPFAM" id="SSF50249">
    <property type="entry name" value="Nucleic acid-binding proteins"/>
    <property type="match status" value="1"/>
</dbReference>
<keyword evidence="9" id="KW-1185">Reference proteome</keyword>
<dbReference type="InterPro" id="IPR036388">
    <property type="entry name" value="WH-like_DNA-bd_sf"/>
</dbReference>
<evidence type="ECO:0000256" key="5">
    <source>
        <dbReference type="ARBA" id="ARBA00023242"/>
    </source>
</evidence>
<name>A0ABR3PCQ6_9PEZI</name>
<evidence type="ECO:0000256" key="3">
    <source>
        <dbReference type="ARBA" id="ARBA00022705"/>
    </source>
</evidence>
<accession>A0ABR3PCQ6</accession>
<evidence type="ECO:0000256" key="1">
    <source>
        <dbReference type="ARBA" id="ARBA00004123"/>
    </source>
</evidence>
<dbReference type="Gene3D" id="2.40.50.140">
    <property type="entry name" value="Nucleic acid-binding proteins"/>
    <property type="match status" value="1"/>
</dbReference>